<sequence length="245" mass="25663">MKWISTLLHILLLTYKLDVINSCIATSPTADPTTTTTEATTTTEITTTTEEVTTTTEPVTTTTTPTTTSTTSTTTTTTPTTTTTTTPTTTTSTTSTTTTTTPTTTTSTTTTTTTTTTTATPTTTTTTMPPCNPNAVSLGMGDANNPQIFIDVTYNNYLSTTDPVTGIVTSTMTVTCSALNGYNTYMLFNGGQGGPADNQNLPQTISITLVCTSDTMVWNYEVTINGVTYTRAVSSVTCQQAPNVG</sequence>
<name>Q564Z3_CAEEL</name>
<evidence type="ECO:0000313" key="4">
    <source>
        <dbReference type="EMBL" id="CAI79195.1"/>
    </source>
</evidence>
<dbReference type="WormBase" id="F56H9.6">
    <property type="protein sequence ID" value="CE38378"/>
    <property type="gene ID" value="WBGene00044198"/>
</dbReference>
<feature type="compositionally biased region" description="Low complexity" evidence="1">
    <location>
        <begin position="46"/>
        <end position="127"/>
    </location>
</feature>
<dbReference type="Proteomes" id="UP000001940">
    <property type="component" value="Chromosome V"/>
</dbReference>
<feature type="signal peptide" evidence="2">
    <location>
        <begin position="1"/>
        <end position="22"/>
    </location>
</feature>
<dbReference type="AlphaFoldDB" id="Q564Z3"/>
<protein>
    <submittedName>
        <fullName evidence="4">C6 domain-containing protein</fullName>
    </submittedName>
</protein>
<evidence type="ECO:0000313" key="6">
    <source>
        <dbReference type="WormBase" id="F56H9.6"/>
    </source>
</evidence>
<gene>
    <name evidence="4" type="ORF">CELE_F56H9.6</name>
    <name evidence="4 6" type="ORF">F56H9.6</name>
</gene>
<dbReference type="Pfam" id="PF01681">
    <property type="entry name" value="C6"/>
    <property type="match status" value="1"/>
</dbReference>
<organism evidence="4 5">
    <name type="scientific">Caenorhabditis elegans</name>
    <dbReference type="NCBI Taxonomy" id="6239"/>
    <lineage>
        <taxon>Eukaryota</taxon>
        <taxon>Metazoa</taxon>
        <taxon>Ecdysozoa</taxon>
        <taxon>Nematoda</taxon>
        <taxon>Chromadorea</taxon>
        <taxon>Rhabditida</taxon>
        <taxon>Rhabditina</taxon>
        <taxon>Rhabditomorpha</taxon>
        <taxon>Rhabditoidea</taxon>
        <taxon>Rhabditidae</taxon>
        <taxon>Peloderinae</taxon>
        <taxon>Caenorhabditis</taxon>
    </lineage>
</organism>
<dbReference type="UCSC" id="F56H9.6">
    <property type="organism name" value="c. elegans"/>
</dbReference>
<feature type="domain" description="C6" evidence="3">
    <location>
        <begin position="131"/>
        <end position="238"/>
    </location>
</feature>
<dbReference type="FunCoup" id="Q564Z3">
    <property type="interactions" value="232"/>
</dbReference>
<dbReference type="SMART" id="SM01048">
    <property type="entry name" value="C6"/>
    <property type="match status" value="1"/>
</dbReference>
<dbReference type="InParanoid" id="Q564Z3"/>
<evidence type="ECO:0000256" key="1">
    <source>
        <dbReference type="SAM" id="MobiDB-lite"/>
    </source>
</evidence>
<feature type="chain" id="PRO_5004250202" evidence="2">
    <location>
        <begin position="23"/>
        <end position="245"/>
    </location>
</feature>
<feature type="region of interest" description="Disordered" evidence="1">
    <location>
        <begin position="46"/>
        <end position="130"/>
    </location>
</feature>
<dbReference type="HOGENOM" id="CLU_074197_0_0_1"/>
<evidence type="ECO:0000313" key="5">
    <source>
        <dbReference type="Proteomes" id="UP000001940"/>
    </source>
</evidence>
<reference evidence="4 5" key="1">
    <citation type="journal article" date="1998" name="Science">
        <title>Genome sequence of the nematode C. elegans: a platform for investigating biology.</title>
        <authorList>
            <consortium name="The C. elegans sequencing consortium"/>
            <person name="Sulson J.E."/>
            <person name="Waterston R."/>
        </authorList>
    </citation>
    <scope>NUCLEOTIDE SEQUENCE [LARGE SCALE GENOMIC DNA]</scope>
    <source>
        <strain evidence="4 5">Bristol N2</strain>
    </source>
</reference>
<dbReference type="PaxDb" id="6239-F56H9.6"/>
<dbReference type="Bgee" id="WBGene00044198">
    <property type="expression patterns" value="Expressed in pharyngeal muscle cell (C elegans) and 2 other cell types or tissues"/>
</dbReference>
<dbReference type="EMBL" id="BX284605">
    <property type="protein sequence ID" value="CAI79195.1"/>
    <property type="molecule type" value="Genomic_DNA"/>
</dbReference>
<keyword evidence="5" id="KW-1185">Reference proteome</keyword>
<dbReference type="OMA" id="MGDANNP"/>
<dbReference type="STRING" id="6239.F56H9.6.1"/>
<accession>Q564Z3</accession>
<dbReference type="eggNOG" id="ENOG502R5UW">
    <property type="taxonomic scope" value="Eukaryota"/>
</dbReference>
<dbReference type="AGR" id="WB:WBGene00044198"/>
<evidence type="ECO:0000259" key="3">
    <source>
        <dbReference type="SMART" id="SM01048"/>
    </source>
</evidence>
<dbReference type="OrthoDB" id="5874777at2759"/>
<proteinExistence type="predicted"/>
<keyword evidence="2" id="KW-0732">Signal</keyword>
<evidence type="ECO:0000256" key="2">
    <source>
        <dbReference type="SAM" id="SignalP"/>
    </source>
</evidence>
<dbReference type="InterPro" id="IPR002601">
    <property type="entry name" value="C6_domain"/>
</dbReference>